<organism evidence="1">
    <name type="scientific">hydrothermal vent metagenome</name>
    <dbReference type="NCBI Taxonomy" id="652676"/>
    <lineage>
        <taxon>unclassified sequences</taxon>
        <taxon>metagenomes</taxon>
        <taxon>ecological metagenomes</taxon>
    </lineage>
</organism>
<evidence type="ECO:0000313" key="1">
    <source>
        <dbReference type="EMBL" id="VAW05917.1"/>
    </source>
</evidence>
<gene>
    <name evidence="1" type="ORF">MNBD_ALPHA01-1208</name>
</gene>
<evidence type="ECO:0008006" key="2">
    <source>
        <dbReference type="Google" id="ProtNLM"/>
    </source>
</evidence>
<dbReference type="Pfam" id="PF04338">
    <property type="entry name" value="DUF481"/>
    <property type="match status" value="1"/>
</dbReference>
<dbReference type="AlphaFoldDB" id="A0A3B0SXV2"/>
<dbReference type="InterPro" id="IPR007433">
    <property type="entry name" value="DUF481"/>
</dbReference>
<accession>A0A3B0SXV2</accession>
<dbReference type="EMBL" id="UOEJ01000224">
    <property type="protein sequence ID" value="VAW05917.1"/>
    <property type="molecule type" value="Genomic_DNA"/>
</dbReference>
<protein>
    <recommendedName>
        <fullName evidence="2">Salt-induced outer membrane protein</fullName>
    </recommendedName>
</protein>
<reference evidence="1" key="1">
    <citation type="submission" date="2018-06" db="EMBL/GenBank/DDBJ databases">
        <authorList>
            <person name="Zhirakovskaya E."/>
        </authorList>
    </citation>
    <scope>NUCLEOTIDE SEQUENCE</scope>
</reference>
<name>A0A3B0SXV2_9ZZZZ</name>
<dbReference type="SUPFAM" id="SSF56935">
    <property type="entry name" value="Porins"/>
    <property type="match status" value="1"/>
</dbReference>
<sequence>MPFTFKTALAAIIFAGITSVSPLVAAQISPDILNLLIVASEKDGGKNLDLVAELAISANPGAEKDIRELVSSLKQNLPEPETAVARPVAEPAPQITAEAPPKVVEEKPGFFDFRGWDGEVELNFLRSSGNTRQESLGLGGKLKRDADKFHHMISGFFDLNKNTGIKDKQRWGLSYKLDYDFSEKLYLTGFSGYENDQFGAFRERITTSIGIGYPIISNDSYSWKVEGGPSVLFTKDLPGDGYSSSINAFASSIFDWTINDRSEFTNTTVLYFGSKSVIESKTALKVKINGALSSKLSYDILYDRDAPPGRKRTDTVARAGLLYDF</sequence>
<proteinExistence type="predicted"/>